<accession>A0A438IG82</accession>
<dbReference type="Gene3D" id="3.30.420.10">
    <property type="entry name" value="Ribonuclease H-like superfamily/Ribonuclease H"/>
    <property type="match status" value="1"/>
</dbReference>
<evidence type="ECO:0000259" key="1">
    <source>
        <dbReference type="PROSITE" id="PS50994"/>
    </source>
</evidence>
<proteinExistence type="predicted"/>
<name>A0A438IG82_VITVI</name>
<evidence type="ECO:0000313" key="2">
    <source>
        <dbReference type="EMBL" id="RVW95748.1"/>
    </source>
</evidence>
<dbReference type="Gene3D" id="3.30.70.270">
    <property type="match status" value="2"/>
</dbReference>
<dbReference type="SUPFAM" id="SSF53098">
    <property type="entry name" value="Ribonuclease H-like"/>
    <property type="match status" value="1"/>
</dbReference>
<dbReference type="Gene3D" id="3.10.10.10">
    <property type="entry name" value="HIV Type 1 Reverse Transcriptase, subunit A, domain 1"/>
    <property type="match status" value="1"/>
</dbReference>
<gene>
    <name evidence="2" type="ORF">CK203_031533</name>
</gene>
<dbReference type="InterPro" id="IPR043502">
    <property type="entry name" value="DNA/RNA_pol_sf"/>
</dbReference>
<evidence type="ECO:0000313" key="3">
    <source>
        <dbReference type="Proteomes" id="UP000288805"/>
    </source>
</evidence>
<reference evidence="2 3" key="1">
    <citation type="journal article" date="2018" name="PLoS Genet.">
        <title>Population sequencing reveals clonal diversity and ancestral inbreeding in the grapevine cultivar Chardonnay.</title>
        <authorList>
            <person name="Roach M.J."/>
            <person name="Johnson D.L."/>
            <person name="Bohlmann J."/>
            <person name="van Vuuren H.J."/>
            <person name="Jones S.J."/>
            <person name="Pretorius I.S."/>
            <person name="Schmidt S.A."/>
            <person name="Borneman A.R."/>
        </authorList>
    </citation>
    <scope>NUCLEOTIDE SEQUENCE [LARGE SCALE GENOMIC DNA]</scope>
    <source>
        <strain evidence="3">cv. Chardonnay</strain>
        <tissue evidence="2">Leaf</tissue>
    </source>
</reference>
<dbReference type="GO" id="GO:0015074">
    <property type="term" value="P:DNA integration"/>
    <property type="evidence" value="ECO:0007669"/>
    <property type="project" value="InterPro"/>
</dbReference>
<dbReference type="SUPFAM" id="SSF56672">
    <property type="entry name" value="DNA/RNA polymerases"/>
    <property type="match status" value="1"/>
</dbReference>
<organism evidence="2 3">
    <name type="scientific">Vitis vinifera</name>
    <name type="common">Grape</name>
    <dbReference type="NCBI Taxonomy" id="29760"/>
    <lineage>
        <taxon>Eukaryota</taxon>
        <taxon>Viridiplantae</taxon>
        <taxon>Streptophyta</taxon>
        <taxon>Embryophyta</taxon>
        <taxon>Tracheophyta</taxon>
        <taxon>Spermatophyta</taxon>
        <taxon>Magnoliopsida</taxon>
        <taxon>eudicotyledons</taxon>
        <taxon>Gunneridae</taxon>
        <taxon>Pentapetalae</taxon>
        <taxon>rosids</taxon>
        <taxon>Vitales</taxon>
        <taxon>Vitaceae</taxon>
        <taxon>Viteae</taxon>
        <taxon>Vitis</taxon>
    </lineage>
</organism>
<protein>
    <recommendedName>
        <fullName evidence="1">Integrase catalytic domain-containing protein</fullName>
    </recommendedName>
</protein>
<dbReference type="AlphaFoldDB" id="A0A438IG82"/>
<sequence length="768" mass="86977">MSFNQHNSTLILDMMKGMLFLPSFGLGRCHHGSSEFVTTIDHDTPFGLGFTPIENDVHYVARLRKDKVKAQLSGIPFDYPIRLYTFNLADYFVRGSKIRPRVEEIGIEDGIVDELQHILHQMQMGDETPNMSTSVMIAPPSPDGANLFSLCFPDETTDYRGTIGPIEGASNSVDPALSMGILSGFITCSDYVSDDSVMDLSIYEYLSISCDDVSLLAPHSPTPHIFDIHDEIAQPDLDIDSFDHDSDPIDWRVSPAIGDVETVDFGIDDQPRELKIGLPLSIDERDTLIHLLKSYLDVFAWLYEDMSGLDLSIIHHHLPILPHAKPVKQKLSVGFILVVKYPKCLANIVHDSKKDGKVRVCVDFKDLNKASPKDDFPLPHIDLLVDSTASHSMLSFLDGFSGADHLASLERFFKKIQKFKLKLNPKKYTFGVTFRKLLGHIVNEQGIEINPDKIKAILDMLVPRTEKKIRGFLGRIKEYLLSPSVLVSPMLGRPLLLYLSISDMALGCMLAQLDDSVKERAIYYMRKRMLELVLAGRLIRWLVFLIEFDIQCVSHKSIKRRVVVDHLASLPIIKSRPVDDDFPDKEFVAMKILFMSHIICRYEVPHELISDRGTHFRAEVETLLQKYGIQHHKSFAYRPQTNGAVEATNKNINKILRKMVDTSQDWSKKLHFALWAYCTSFFTSIGVTPYSLVYGMEVVLPVEIEMGSLRVALKQGLIGDPRGKFKPSWSGPYVIQELTPKRAAWLTDLDGNQFLESTNVDQLKKYYV</sequence>
<dbReference type="InterPro" id="IPR012337">
    <property type="entry name" value="RNaseH-like_sf"/>
</dbReference>
<dbReference type="PANTHER" id="PTHR48475:SF1">
    <property type="entry name" value="RNASE H TYPE-1 DOMAIN-CONTAINING PROTEIN"/>
    <property type="match status" value="1"/>
</dbReference>
<dbReference type="EMBL" id="QGNW01000112">
    <property type="protein sequence ID" value="RVW95748.1"/>
    <property type="molecule type" value="Genomic_DNA"/>
</dbReference>
<dbReference type="PROSITE" id="PS50994">
    <property type="entry name" value="INTEGRASE"/>
    <property type="match status" value="1"/>
</dbReference>
<dbReference type="InterPro" id="IPR001584">
    <property type="entry name" value="Integrase_cat-core"/>
</dbReference>
<feature type="domain" description="Integrase catalytic" evidence="1">
    <location>
        <begin position="532"/>
        <end position="697"/>
    </location>
</feature>
<dbReference type="PANTHER" id="PTHR48475">
    <property type="entry name" value="RIBONUCLEASE H"/>
    <property type="match status" value="1"/>
</dbReference>
<dbReference type="InterPro" id="IPR043128">
    <property type="entry name" value="Rev_trsase/Diguanyl_cyclase"/>
</dbReference>
<dbReference type="Proteomes" id="UP000288805">
    <property type="component" value="Unassembled WGS sequence"/>
</dbReference>
<dbReference type="InterPro" id="IPR036397">
    <property type="entry name" value="RNaseH_sf"/>
</dbReference>
<dbReference type="GO" id="GO:0003676">
    <property type="term" value="F:nucleic acid binding"/>
    <property type="evidence" value="ECO:0007669"/>
    <property type="project" value="InterPro"/>
</dbReference>
<comment type="caution">
    <text evidence="2">The sequence shown here is derived from an EMBL/GenBank/DDBJ whole genome shotgun (WGS) entry which is preliminary data.</text>
</comment>